<dbReference type="Proteomes" id="UP001434337">
    <property type="component" value="Chromosome"/>
</dbReference>
<name>A0ABZ3CC56_9ACTN</name>
<gene>
    <name evidence="1" type="ORF">PCC79_08065</name>
</gene>
<evidence type="ECO:0008006" key="3">
    <source>
        <dbReference type="Google" id="ProtNLM"/>
    </source>
</evidence>
<organism evidence="1 2">
    <name type="scientific">Propioniciclava soli</name>
    <dbReference type="NCBI Taxonomy" id="2775081"/>
    <lineage>
        <taxon>Bacteria</taxon>
        <taxon>Bacillati</taxon>
        <taxon>Actinomycetota</taxon>
        <taxon>Actinomycetes</taxon>
        <taxon>Propionibacteriales</taxon>
        <taxon>Propionibacteriaceae</taxon>
        <taxon>Propioniciclava</taxon>
    </lineage>
</organism>
<reference evidence="1 2" key="1">
    <citation type="journal article" date="2023" name="Environ Microbiome">
        <title>A coral-associated actinobacterium mitigates coral bleaching under heat stress.</title>
        <authorList>
            <person name="Li J."/>
            <person name="Zou Y."/>
            <person name="Li Q."/>
            <person name="Zhang J."/>
            <person name="Bourne D.G."/>
            <person name="Lyu Y."/>
            <person name="Liu C."/>
            <person name="Zhang S."/>
        </authorList>
    </citation>
    <scope>NUCLEOTIDE SEQUENCE [LARGE SCALE GENOMIC DNA]</scope>
    <source>
        <strain evidence="1 2">SCSIO 13291</strain>
    </source>
</reference>
<accession>A0ABZ3CC56</accession>
<dbReference type="RefSeq" id="WP_342373504.1">
    <property type="nucleotide sequence ID" value="NZ_CP115965.1"/>
</dbReference>
<protein>
    <recommendedName>
        <fullName evidence="3">ComF family protein</fullName>
    </recommendedName>
</protein>
<evidence type="ECO:0000313" key="2">
    <source>
        <dbReference type="Proteomes" id="UP001434337"/>
    </source>
</evidence>
<proteinExistence type="predicted"/>
<dbReference type="EMBL" id="CP115965">
    <property type="protein sequence ID" value="WZX00124.1"/>
    <property type="molecule type" value="Genomic_DNA"/>
</dbReference>
<sequence>MPDTSRLLDVCDDCGRPAPSALCDRCADRYETNLLADLVQRSRPDTCSE</sequence>
<keyword evidence="2" id="KW-1185">Reference proteome</keyword>
<evidence type="ECO:0000313" key="1">
    <source>
        <dbReference type="EMBL" id="WZX00124.1"/>
    </source>
</evidence>